<dbReference type="PROSITE" id="PS00055">
    <property type="entry name" value="RIBOSOMAL_S12"/>
    <property type="match status" value="1"/>
</dbReference>
<dbReference type="PIRSF" id="PIRSF002133">
    <property type="entry name" value="Ribosomal_S12/S23"/>
    <property type="match status" value="1"/>
</dbReference>
<dbReference type="PRINTS" id="PR01034">
    <property type="entry name" value="RIBOSOMALS12"/>
</dbReference>
<proteinExistence type="inferred from homology"/>
<accession>A0A1L6BZT5</accession>
<dbReference type="GO" id="GO:0003735">
    <property type="term" value="F:structural constituent of ribosome"/>
    <property type="evidence" value="ECO:0007669"/>
    <property type="project" value="InterPro"/>
</dbReference>
<dbReference type="PANTHER" id="PTHR11652">
    <property type="entry name" value="30S RIBOSOMAL PROTEIN S12 FAMILY MEMBER"/>
    <property type="match status" value="1"/>
</dbReference>
<dbReference type="GO" id="GO:0006412">
    <property type="term" value="P:translation"/>
    <property type="evidence" value="ECO:0007669"/>
    <property type="project" value="InterPro"/>
</dbReference>
<dbReference type="InterPro" id="IPR012340">
    <property type="entry name" value="NA-bd_OB-fold"/>
</dbReference>
<evidence type="ECO:0000256" key="2">
    <source>
        <dbReference type="ARBA" id="ARBA00022980"/>
    </source>
</evidence>
<dbReference type="GO" id="GO:0015935">
    <property type="term" value="C:small ribosomal subunit"/>
    <property type="evidence" value="ECO:0007669"/>
    <property type="project" value="InterPro"/>
</dbReference>
<reference evidence="6" key="1">
    <citation type="journal article" date="2016" name="Vet. Parasitol.">
        <title>The apicoplast genomes of two taxonomic units of Babesia from sheep.</title>
        <authorList>
            <person name="Wang T."/>
            <person name="Guan G."/>
            <person name="Korhonen P.K."/>
            <person name="Koehler A.V."/>
            <person name="Hall R.S."/>
            <person name="Young N.D."/>
            <person name="Yin H."/>
            <person name="Gasser R.B."/>
        </authorList>
    </citation>
    <scope>NUCLEOTIDE SEQUENCE</scope>
</reference>
<evidence type="ECO:0000256" key="5">
    <source>
        <dbReference type="SAM" id="MobiDB-lite"/>
    </source>
</evidence>
<gene>
    <name evidence="6" type="ORF">BLAP_13</name>
</gene>
<dbReference type="AlphaFoldDB" id="A0A1L6BZT5"/>
<dbReference type="InterPro" id="IPR005679">
    <property type="entry name" value="Ribosomal_uS12_bac"/>
</dbReference>
<dbReference type="EMBL" id="KX881915">
    <property type="protein sequence ID" value="APQ42917.1"/>
    <property type="molecule type" value="Genomic_DNA"/>
</dbReference>
<evidence type="ECO:0000313" key="6">
    <source>
        <dbReference type="EMBL" id="APQ42917.1"/>
    </source>
</evidence>
<protein>
    <submittedName>
        <fullName evidence="6">Ribosomal protein S12</fullName>
    </submittedName>
</protein>
<comment type="similarity">
    <text evidence="1 4">Belongs to the universal ribosomal protein uS12 family.</text>
</comment>
<feature type="compositionally biased region" description="Basic residues" evidence="5">
    <location>
        <begin position="110"/>
        <end position="122"/>
    </location>
</feature>
<feature type="compositionally biased region" description="Basic and acidic residues" evidence="5">
    <location>
        <begin position="123"/>
        <end position="133"/>
    </location>
</feature>
<dbReference type="InterPro" id="IPR006032">
    <property type="entry name" value="Ribosomal_uS12"/>
</dbReference>
<dbReference type="NCBIfam" id="TIGR00981">
    <property type="entry name" value="rpsL_bact"/>
    <property type="match status" value="1"/>
</dbReference>
<sequence length="133" mass="15139">MITINQLINKKRIKKAKNYKSKALSGNPQKKCKCDAFIIMSPKKPNSAMRKVVKVTLNKKKVLVYVPGENMLVPKNSRVLIKGGNVPDLPMVKYKVIVGMLDVQKIKRANKRSKYGVKKPKKDSKNKINDKFK</sequence>
<dbReference type="Gene3D" id="2.40.50.140">
    <property type="entry name" value="Nucleic acid-binding proteins"/>
    <property type="match status" value="1"/>
</dbReference>
<evidence type="ECO:0000256" key="1">
    <source>
        <dbReference type="ARBA" id="ARBA00005657"/>
    </source>
</evidence>
<keyword evidence="3 4" id="KW-0687">Ribonucleoprotein</keyword>
<keyword evidence="2 4" id="KW-0689">Ribosomal protein</keyword>
<name>A0A1L6BZT5_9APIC</name>
<organism evidence="6">
    <name type="scientific">Babesia sp. Lintan</name>
    <dbReference type="NCBI Taxonomy" id="462223"/>
    <lineage>
        <taxon>Eukaryota</taxon>
        <taxon>Sar</taxon>
        <taxon>Alveolata</taxon>
        <taxon>Apicomplexa</taxon>
        <taxon>Aconoidasida</taxon>
        <taxon>Piroplasmida</taxon>
        <taxon>Babesiidae</taxon>
        <taxon>Babesia</taxon>
    </lineage>
</organism>
<evidence type="ECO:0000256" key="4">
    <source>
        <dbReference type="RuleBase" id="RU003622"/>
    </source>
</evidence>
<evidence type="ECO:0000256" key="3">
    <source>
        <dbReference type="ARBA" id="ARBA00023274"/>
    </source>
</evidence>
<dbReference type="SUPFAM" id="SSF50249">
    <property type="entry name" value="Nucleic acid-binding proteins"/>
    <property type="match status" value="1"/>
</dbReference>
<feature type="region of interest" description="Disordered" evidence="5">
    <location>
        <begin position="110"/>
        <end position="133"/>
    </location>
</feature>
<dbReference type="Pfam" id="PF00164">
    <property type="entry name" value="Ribosom_S12_S23"/>
    <property type="match status" value="1"/>
</dbReference>